<dbReference type="AlphaFoldDB" id="A0AAN8XA04"/>
<comment type="caution">
    <text evidence="1">The sequence shown here is derived from an EMBL/GenBank/DDBJ whole genome shotgun (WGS) entry which is preliminary data.</text>
</comment>
<dbReference type="EMBL" id="JAXCGZ010007614">
    <property type="protein sequence ID" value="KAK7078971.1"/>
    <property type="molecule type" value="Genomic_DNA"/>
</dbReference>
<evidence type="ECO:0000313" key="2">
    <source>
        <dbReference type="Proteomes" id="UP001381693"/>
    </source>
</evidence>
<sequence length="151" mass="16722">MTNTFQGFMSGLAKGVVGTLTKPAIGFLDLANSTSLAVRDTSKNPAQKMPPRTRKPRLVIGLNGMIPRYSSGQAYGQELLLSFNHSGTEIFRGYDILRDGIDENLKVLISSEQVRVFSQCEPTSSPVPVLTVYYRFVICPIYGLCRCEYSF</sequence>
<dbReference type="PANTHER" id="PTHR16166">
    <property type="entry name" value="VACUOLAR PROTEIN SORTING-ASSOCIATED PROTEIN VPS13"/>
    <property type="match status" value="1"/>
</dbReference>
<dbReference type="Proteomes" id="UP001381693">
    <property type="component" value="Unassembled WGS sequence"/>
</dbReference>
<name>A0AAN8XA04_HALRR</name>
<protein>
    <submittedName>
        <fullName evidence="1">Vacuolar protein sorting-associated protein 13D</fullName>
    </submittedName>
</protein>
<gene>
    <name evidence="1" type="primary">VPS13D_2</name>
    <name evidence="1" type="ORF">SK128_010903</name>
</gene>
<dbReference type="GO" id="GO:0045053">
    <property type="term" value="P:protein retention in Golgi apparatus"/>
    <property type="evidence" value="ECO:0007669"/>
    <property type="project" value="TreeGrafter"/>
</dbReference>
<organism evidence="1 2">
    <name type="scientific">Halocaridina rubra</name>
    <name type="common">Hawaiian red shrimp</name>
    <dbReference type="NCBI Taxonomy" id="373956"/>
    <lineage>
        <taxon>Eukaryota</taxon>
        <taxon>Metazoa</taxon>
        <taxon>Ecdysozoa</taxon>
        <taxon>Arthropoda</taxon>
        <taxon>Crustacea</taxon>
        <taxon>Multicrustacea</taxon>
        <taxon>Malacostraca</taxon>
        <taxon>Eumalacostraca</taxon>
        <taxon>Eucarida</taxon>
        <taxon>Decapoda</taxon>
        <taxon>Pleocyemata</taxon>
        <taxon>Caridea</taxon>
        <taxon>Atyoidea</taxon>
        <taxon>Atyidae</taxon>
        <taxon>Halocaridina</taxon>
    </lineage>
</organism>
<accession>A0AAN8XA04</accession>
<reference evidence="1 2" key="1">
    <citation type="submission" date="2023-11" db="EMBL/GenBank/DDBJ databases">
        <title>Halocaridina rubra genome assembly.</title>
        <authorList>
            <person name="Smith C."/>
        </authorList>
    </citation>
    <scope>NUCLEOTIDE SEQUENCE [LARGE SCALE GENOMIC DNA]</scope>
    <source>
        <strain evidence="1">EP-1</strain>
        <tissue evidence="1">Whole</tissue>
    </source>
</reference>
<keyword evidence="2" id="KW-1185">Reference proteome</keyword>
<evidence type="ECO:0000313" key="1">
    <source>
        <dbReference type="EMBL" id="KAK7078971.1"/>
    </source>
</evidence>
<dbReference type="GO" id="GO:0007005">
    <property type="term" value="P:mitochondrion organization"/>
    <property type="evidence" value="ECO:0007669"/>
    <property type="project" value="TreeGrafter"/>
</dbReference>
<dbReference type="InterPro" id="IPR026847">
    <property type="entry name" value="VPS13"/>
</dbReference>
<dbReference type="PANTHER" id="PTHR16166:SF141">
    <property type="entry name" value="INTERMEMBRANE LIPID TRANSFER PROTEIN VPS13D"/>
    <property type="match status" value="1"/>
</dbReference>
<dbReference type="GO" id="GO:0006623">
    <property type="term" value="P:protein targeting to vacuole"/>
    <property type="evidence" value="ECO:0007669"/>
    <property type="project" value="TreeGrafter"/>
</dbReference>
<proteinExistence type="predicted"/>